<evidence type="ECO:0000313" key="1">
    <source>
        <dbReference type="EMBL" id="PON51159.1"/>
    </source>
</evidence>
<organism evidence="1 2">
    <name type="scientific">Parasponia andersonii</name>
    <name type="common">Sponia andersonii</name>
    <dbReference type="NCBI Taxonomy" id="3476"/>
    <lineage>
        <taxon>Eukaryota</taxon>
        <taxon>Viridiplantae</taxon>
        <taxon>Streptophyta</taxon>
        <taxon>Embryophyta</taxon>
        <taxon>Tracheophyta</taxon>
        <taxon>Spermatophyta</taxon>
        <taxon>Magnoliopsida</taxon>
        <taxon>eudicotyledons</taxon>
        <taxon>Gunneridae</taxon>
        <taxon>Pentapetalae</taxon>
        <taxon>rosids</taxon>
        <taxon>fabids</taxon>
        <taxon>Rosales</taxon>
        <taxon>Cannabaceae</taxon>
        <taxon>Parasponia</taxon>
    </lineage>
</organism>
<sequence length="135" mass="15738">MRRYALSSLVPLGFNGEAHCCQESKTFSPAHILPLDLPNGLLMLDFDIEVTCNWWLASVGEVSREVELATLEGGWRRWVVTSGGVLLKVREQPHRISGHGRRCQLVMVEERRRKRKRKRKRVEWVQKEENERVAF</sequence>
<reference evidence="2" key="1">
    <citation type="submission" date="2016-06" db="EMBL/GenBank/DDBJ databases">
        <title>Parallel loss of symbiosis genes in relatives of nitrogen-fixing non-legume Parasponia.</title>
        <authorList>
            <person name="Van Velzen R."/>
            <person name="Holmer R."/>
            <person name="Bu F."/>
            <person name="Rutten L."/>
            <person name="Van Zeijl A."/>
            <person name="Liu W."/>
            <person name="Santuari L."/>
            <person name="Cao Q."/>
            <person name="Sharma T."/>
            <person name="Shen D."/>
            <person name="Roswanjaya Y."/>
            <person name="Wardhani T."/>
            <person name="Kalhor M.S."/>
            <person name="Jansen J."/>
            <person name="Van den Hoogen J."/>
            <person name="Gungor B."/>
            <person name="Hartog M."/>
            <person name="Hontelez J."/>
            <person name="Verver J."/>
            <person name="Yang W.-C."/>
            <person name="Schijlen E."/>
            <person name="Repin R."/>
            <person name="Schilthuizen M."/>
            <person name="Schranz E."/>
            <person name="Heidstra R."/>
            <person name="Miyata K."/>
            <person name="Fedorova E."/>
            <person name="Kohlen W."/>
            <person name="Bisseling T."/>
            <person name="Smit S."/>
            <person name="Geurts R."/>
        </authorList>
    </citation>
    <scope>NUCLEOTIDE SEQUENCE [LARGE SCALE GENOMIC DNA]</scope>
    <source>
        <strain evidence="2">cv. WU1-14</strain>
    </source>
</reference>
<evidence type="ECO:0000313" key="2">
    <source>
        <dbReference type="Proteomes" id="UP000237105"/>
    </source>
</evidence>
<comment type="caution">
    <text evidence="1">The sequence shown here is derived from an EMBL/GenBank/DDBJ whole genome shotgun (WGS) entry which is preliminary data.</text>
</comment>
<proteinExistence type="predicted"/>
<gene>
    <name evidence="1" type="ORF">PanWU01x14_218680</name>
</gene>
<dbReference type="EMBL" id="JXTB01000237">
    <property type="protein sequence ID" value="PON51159.1"/>
    <property type="molecule type" value="Genomic_DNA"/>
</dbReference>
<dbReference type="AlphaFoldDB" id="A0A2P5BQS5"/>
<accession>A0A2P5BQS5</accession>
<protein>
    <submittedName>
        <fullName evidence="1">Uncharacterized protein</fullName>
    </submittedName>
</protein>
<name>A0A2P5BQS5_PARAD</name>
<keyword evidence="2" id="KW-1185">Reference proteome</keyword>
<dbReference type="Proteomes" id="UP000237105">
    <property type="component" value="Unassembled WGS sequence"/>
</dbReference>